<dbReference type="Pfam" id="PF13279">
    <property type="entry name" value="4HBT_2"/>
    <property type="match status" value="1"/>
</dbReference>
<dbReference type="InterPro" id="IPR050563">
    <property type="entry name" value="4-hydroxybenzoyl-CoA_TE"/>
</dbReference>
<accession>W2C6H2</accession>
<sequence length="142" mass="16527">MTSPILQTSKTFDIRFSEVDSMHIVWHGSYALYFEDAREEFGRVFGLSYSSYVENGCYAPLVDLQFSYRQPLRHGERARTVITYRNTPAAKVVFDYAIHRLDEADTLIATGSSTQVFLDLNYQLIWTNPPFYEAWKIRHGQL</sequence>
<dbReference type="InterPro" id="IPR029069">
    <property type="entry name" value="HotDog_dom_sf"/>
</dbReference>
<evidence type="ECO:0000256" key="1">
    <source>
        <dbReference type="ARBA" id="ARBA00005953"/>
    </source>
</evidence>
<dbReference type="PATRIC" id="fig|1411148.3.peg.962"/>
<keyword evidence="2" id="KW-0378">Hydrolase</keyword>
<evidence type="ECO:0000313" key="3">
    <source>
        <dbReference type="EMBL" id="ETK02046.1"/>
    </source>
</evidence>
<dbReference type="Gene3D" id="3.10.129.10">
    <property type="entry name" value="Hotdog Thioesterase"/>
    <property type="match status" value="1"/>
</dbReference>
<evidence type="ECO:0000313" key="4">
    <source>
        <dbReference type="Proteomes" id="UP000018837"/>
    </source>
</evidence>
<reference evidence="3 4" key="1">
    <citation type="submission" date="2013-11" db="EMBL/GenBank/DDBJ databases">
        <title>Single cell genomics of uncultured Tannerella BU063 (oral taxon 286).</title>
        <authorList>
            <person name="Beall C.J."/>
            <person name="Campbell A.G."/>
            <person name="Griffen A.L."/>
            <person name="Podar M."/>
            <person name="Leys E.J."/>
        </authorList>
    </citation>
    <scope>NUCLEOTIDE SEQUENCE [LARGE SCALE GENOMIC DNA]</scope>
    <source>
        <strain evidence="3">Cell 2</strain>
    </source>
</reference>
<dbReference type="Proteomes" id="UP000018837">
    <property type="component" value="Unassembled WGS sequence"/>
</dbReference>
<dbReference type="EMBL" id="AYUF01000421">
    <property type="protein sequence ID" value="ETK02046.1"/>
    <property type="molecule type" value="Genomic_DNA"/>
</dbReference>
<dbReference type="SUPFAM" id="SSF54637">
    <property type="entry name" value="Thioesterase/thiol ester dehydrase-isomerase"/>
    <property type="match status" value="1"/>
</dbReference>
<name>W2C6H2_9BACT</name>
<comment type="caution">
    <text evidence="3">The sequence shown here is derived from an EMBL/GenBank/DDBJ whole genome shotgun (WGS) entry which is preliminary data.</text>
</comment>
<dbReference type="PANTHER" id="PTHR31793:SF27">
    <property type="entry name" value="NOVEL THIOESTERASE SUPERFAMILY DOMAIN AND SAPOSIN A-TYPE DOMAIN CONTAINING PROTEIN (0610012H03RIK)"/>
    <property type="match status" value="1"/>
</dbReference>
<dbReference type="CDD" id="cd00586">
    <property type="entry name" value="4HBT"/>
    <property type="match status" value="1"/>
</dbReference>
<dbReference type="AlphaFoldDB" id="W2C6H2"/>
<evidence type="ECO:0000256" key="2">
    <source>
        <dbReference type="ARBA" id="ARBA00022801"/>
    </source>
</evidence>
<organism evidence="3 4">
    <name type="scientific">Tannerella sp. oral taxon BU063 isolate Cell 2</name>
    <dbReference type="NCBI Taxonomy" id="1411148"/>
    <lineage>
        <taxon>Bacteria</taxon>
        <taxon>Pseudomonadati</taxon>
        <taxon>Bacteroidota</taxon>
        <taxon>Bacteroidia</taxon>
        <taxon>Bacteroidales</taxon>
        <taxon>Tannerellaceae</taxon>
        <taxon>Tannerella</taxon>
    </lineage>
</organism>
<gene>
    <name evidence="3" type="ORF">N425_06435</name>
</gene>
<dbReference type="PANTHER" id="PTHR31793">
    <property type="entry name" value="4-HYDROXYBENZOYL-COA THIOESTERASE FAMILY MEMBER"/>
    <property type="match status" value="1"/>
</dbReference>
<proteinExistence type="inferred from homology"/>
<dbReference type="GO" id="GO:0047617">
    <property type="term" value="F:fatty acyl-CoA hydrolase activity"/>
    <property type="evidence" value="ECO:0007669"/>
    <property type="project" value="TreeGrafter"/>
</dbReference>
<comment type="similarity">
    <text evidence="1">Belongs to the 4-hydroxybenzoyl-CoA thioesterase family.</text>
</comment>
<protein>
    <submittedName>
        <fullName evidence="3">Thioesterase</fullName>
    </submittedName>
</protein>